<feature type="region of interest" description="Disordered" evidence="1">
    <location>
        <begin position="56"/>
        <end position="76"/>
    </location>
</feature>
<dbReference type="PANTHER" id="PTHR19862">
    <property type="entry name" value="WD REPEAT-CONTAINING PROTEIN 48"/>
    <property type="match status" value="1"/>
</dbReference>
<dbReference type="InterPro" id="IPR006626">
    <property type="entry name" value="PbH1"/>
</dbReference>
<feature type="chain" id="PRO_5042168664" description="Right handed beta helix domain-containing protein" evidence="2">
    <location>
        <begin position="30"/>
        <end position="1296"/>
    </location>
</feature>
<feature type="signal peptide" evidence="2">
    <location>
        <begin position="1"/>
        <end position="29"/>
    </location>
</feature>
<dbReference type="SUPFAM" id="SSF51126">
    <property type="entry name" value="Pectin lyase-like"/>
    <property type="match status" value="3"/>
</dbReference>
<dbReference type="GO" id="GO:0043130">
    <property type="term" value="F:ubiquitin binding"/>
    <property type="evidence" value="ECO:0007669"/>
    <property type="project" value="TreeGrafter"/>
</dbReference>
<evidence type="ECO:0008006" key="5">
    <source>
        <dbReference type="Google" id="ProtNLM"/>
    </source>
</evidence>
<protein>
    <recommendedName>
        <fullName evidence="5">Right handed beta helix domain-containing protein</fullName>
    </recommendedName>
</protein>
<evidence type="ECO:0000313" key="3">
    <source>
        <dbReference type="EMBL" id="KAK3279709.1"/>
    </source>
</evidence>
<dbReference type="PANTHER" id="PTHR19862:SF14">
    <property type="entry name" value="WD REPEAT-CONTAINING PROTEIN 48"/>
    <property type="match status" value="1"/>
</dbReference>
<dbReference type="PROSITE" id="PS51257">
    <property type="entry name" value="PROKAR_LIPOPROTEIN"/>
    <property type="match status" value="1"/>
</dbReference>
<reference evidence="3 4" key="1">
    <citation type="journal article" date="2015" name="Genome Biol. Evol.">
        <title>Comparative Genomics of a Bacterivorous Green Alga Reveals Evolutionary Causalities and Consequences of Phago-Mixotrophic Mode of Nutrition.</title>
        <authorList>
            <person name="Burns J.A."/>
            <person name="Paasch A."/>
            <person name="Narechania A."/>
            <person name="Kim E."/>
        </authorList>
    </citation>
    <scope>NUCLEOTIDE SEQUENCE [LARGE SCALE GENOMIC DNA]</scope>
    <source>
        <strain evidence="3 4">PLY_AMNH</strain>
    </source>
</reference>
<evidence type="ECO:0000256" key="2">
    <source>
        <dbReference type="SAM" id="SignalP"/>
    </source>
</evidence>
<gene>
    <name evidence="3" type="ORF">CYMTET_12419</name>
</gene>
<evidence type="ECO:0000256" key="1">
    <source>
        <dbReference type="SAM" id="MobiDB-lite"/>
    </source>
</evidence>
<accession>A0AAE0LCG4</accession>
<dbReference type="SMART" id="SM00710">
    <property type="entry name" value="PbH1"/>
    <property type="match status" value="12"/>
</dbReference>
<dbReference type="EMBL" id="LGRX02004708">
    <property type="protein sequence ID" value="KAK3279709.1"/>
    <property type="molecule type" value="Genomic_DNA"/>
</dbReference>
<proteinExistence type="predicted"/>
<evidence type="ECO:0000313" key="4">
    <source>
        <dbReference type="Proteomes" id="UP001190700"/>
    </source>
</evidence>
<comment type="caution">
    <text evidence="3">The sequence shown here is derived from an EMBL/GenBank/DDBJ whole genome shotgun (WGS) entry which is preliminary data.</text>
</comment>
<dbReference type="InterPro" id="IPR011050">
    <property type="entry name" value="Pectin_lyase_fold/virulence"/>
</dbReference>
<dbReference type="Proteomes" id="UP001190700">
    <property type="component" value="Unassembled WGS sequence"/>
</dbReference>
<dbReference type="GO" id="GO:0000724">
    <property type="term" value="P:double-strand break repair via homologous recombination"/>
    <property type="evidence" value="ECO:0007669"/>
    <property type="project" value="TreeGrafter"/>
</dbReference>
<organism evidence="3 4">
    <name type="scientific">Cymbomonas tetramitiformis</name>
    <dbReference type="NCBI Taxonomy" id="36881"/>
    <lineage>
        <taxon>Eukaryota</taxon>
        <taxon>Viridiplantae</taxon>
        <taxon>Chlorophyta</taxon>
        <taxon>Pyramimonadophyceae</taxon>
        <taxon>Pyramimonadales</taxon>
        <taxon>Pyramimonadaceae</taxon>
        <taxon>Cymbomonas</taxon>
    </lineage>
</organism>
<name>A0AAE0LCG4_9CHLO</name>
<sequence length="1296" mass="129649">MKAGPRPCNVRYLLLAAVLGVTNILAACARNSQETHASSDPDRSFWSLVDPVSGDFARDAPLPPRSPEGLPDRSSAAEFPAFEKRPQDALPAHHFDTSVPAQTQLRKPGGTGVVAGQPTTFQRGRDERSLLDEDGSGSHLDEDPEQDSAEAAASCSNSCIGLARDGYCDDGRAGAHSALCACGTDCDDCGGPRNCTATAEPCVTNGEHGDADAGTPCHFYDGFRECAEYGGEHGAHGYCATSRGYMAQWGSCAAACDALREPEAAARNVSDGVTVNGSVANVNVTSALSSSSSFEDLYALIKDFAGVMTVVLHTDVVVGPEALPVVHRSLVLMGQCGEEGEAGLCGINGSGHARLLELAEGGLQLRLERLALRGGAALNQNGGALLVGTGSAALLQDCILEHNAARSGRCENSCAQETEGSCDDGGTGAWPGSSVFCPDDSDCSSEGYASSLTNPSGDRAYCPLGTDCKDCGLRYEGGHGGAVYAARDTLLSLQRSLDTAVHGNLASSATAAAGDGLEVGCADNTSYRWVYGGASYNCEEAVLALQYDLLLNMTHGMPPRGCADLAQLANQSFGVDNTVFTDAMQMELVESCPLACGVCPTRYGCSDTCIHARNGNCDDGGTHAEFGLPYQYCELGTDCSDCSQDVAYGGGVYLEGEARLTAVAGNIHSNAVLGHGGGLYGGERAAVRLEQGSVVKGNVGSGSGAGVHLGVTGGHLALDGESGIMHNTAGMDGGGVYVAEGGSLEVAERARIANNTAGGDGGGLWLGAEGAAWLQGGCVVEGNSATSGLGGGLYTDRGAGVVVDAGVVRGNTARRGGALANLGSNVTLRNATGILWNTALESGGGVLALEATAVLLEASLLSGNTAVEENGGGVYAGPGTALRLVQGVELSNNSAGGDGAGMYLSEASVDMEEASSSTNGVAGGSGGGLFAGEGCHVAIRGGSHVTGNQAGKHGGGMHLTDSTDASSSSLLLEGSSVASNTAARDGGGVWAGSLSAVEVRRGAQIVDNSAAGDGGGLRVAHTAVLSDANVTGNVAEGAAGGVCGAEGSRVDVVASVVNRNRAMRGDGGGLEVQGELHLEASVVEGNAAPFGSGGGAYAAGQVVQLLGARLTENHAGGGGGGIYVAQSAALSVNGTVVTDNSCEGSGGGVHGTHVAISGGHVAANTAGGSGGGIAVAKYGRLAVEGASSVETNYAGQGGGLYCAEQTATWLTEGSAVMRNTAYQWGGGISVAGSAARINASTLAVSGSEVSLNLALRYSGGGIAASNFNNITCVDTLFYNNTALVRSSTAPPSFPPR</sequence>
<dbReference type="InterPro" id="IPR051246">
    <property type="entry name" value="WDR48"/>
</dbReference>
<keyword evidence="4" id="KW-1185">Reference proteome</keyword>
<feature type="region of interest" description="Disordered" evidence="1">
    <location>
        <begin position="101"/>
        <end position="148"/>
    </location>
</feature>
<keyword evidence="2" id="KW-0732">Signal</keyword>